<dbReference type="RefSeq" id="WP_093519535.1">
    <property type="nucleotide sequence ID" value="NZ_FOSK01000005.1"/>
</dbReference>
<reference evidence="2 3" key="1">
    <citation type="submission" date="2016-10" db="EMBL/GenBank/DDBJ databases">
        <authorList>
            <person name="Varghese N."/>
            <person name="Submissions S."/>
        </authorList>
    </citation>
    <scope>NUCLEOTIDE SEQUENCE [LARGE SCALE GENOMIC DNA]</scope>
    <source>
        <strain evidence="2 3">DSM 16392</strain>
    </source>
</reference>
<gene>
    <name evidence="2" type="ORF">SAMN04488518_105234</name>
</gene>
<protein>
    <recommendedName>
        <fullName evidence="4">Periplasmic protein</fullName>
    </recommendedName>
</protein>
<name>A0A1I3ZRE3_9HYPH</name>
<keyword evidence="3" id="KW-1185">Reference proteome</keyword>
<evidence type="ECO:0000256" key="1">
    <source>
        <dbReference type="SAM" id="SignalP"/>
    </source>
</evidence>
<evidence type="ECO:0000313" key="2">
    <source>
        <dbReference type="EMBL" id="SFK46692.1"/>
    </source>
</evidence>
<dbReference type="EMBL" id="FOSK01000005">
    <property type="protein sequence ID" value="SFK46692.1"/>
    <property type="molecule type" value="Genomic_DNA"/>
</dbReference>
<organism evidence="2 3">
    <name type="scientific">Pseudovibrio ascidiaceicola</name>
    <dbReference type="NCBI Taxonomy" id="285279"/>
    <lineage>
        <taxon>Bacteria</taxon>
        <taxon>Pseudomonadati</taxon>
        <taxon>Pseudomonadota</taxon>
        <taxon>Alphaproteobacteria</taxon>
        <taxon>Hyphomicrobiales</taxon>
        <taxon>Stappiaceae</taxon>
        <taxon>Pseudovibrio</taxon>
    </lineage>
</organism>
<evidence type="ECO:0008006" key="4">
    <source>
        <dbReference type="Google" id="ProtNLM"/>
    </source>
</evidence>
<feature type="chain" id="PRO_5047474961" description="Periplasmic protein" evidence="1">
    <location>
        <begin position="22"/>
        <end position="126"/>
    </location>
</feature>
<dbReference type="Proteomes" id="UP000199598">
    <property type="component" value="Unassembled WGS sequence"/>
</dbReference>
<dbReference type="Gene3D" id="1.20.120.1490">
    <property type="match status" value="1"/>
</dbReference>
<keyword evidence="1" id="KW-0732">Signal</keyword>
<proteinExistence type="predicted"/>
<accession>A0A1I3ZRE3</accession>
<comment type="caution">
    <text evidence="2">The sequence shown here is derived from an EMBL/GenBank/DDBJ whole genome shotgun (WGS) entry which is preliminary data.</text>
</comment>
<evidence type="ECO:0000313" key="3">
    <source>
        <dbReference type="Proteomes" id="UP000199598"/>
    </source>
</evidence>
<feature type="signal peptide" evidence="1">
    <location>
        <begin position="1"/>
        <end position="21"/>
    </location>
</feature>
<sequence length="126" mass="14348">MFKAIALSLSLLFAAPLIAHADPGKGQRLEMMAEKLQLTEEQKEKVGPIMKQSMEERRAILKGAGIERGKKPTIAQLREVRGPMQASREKMNEQMAQVLSAEQMEKFSAMQQEMRDKMRKKFKEGK</sequence>